<feature type="domain" description="UvrD-like helicase C-terminal" evidence="12">
    <location>
        <begin position="234"/>
        <end position="478"/>
    </location>
</feature>
<evidence type="ECO:0000259" key="12">
    <source>
        <dbReference type="PROSITE" id="PS51217"/>
    </source>
</evidence>
<dbReference type="InterPro" id="IPR027417">
    <property type="entry name" value="P-loop_NTPase"/>
</dbReference>
<evidence type="ECO:0000259" key="11">
    <source>
        <dbReference type="PROSITE" id="PS51198"/>
    </source>
</evidence>
<dbReference type="RefSeq" id="WP_016711397.1">
    <property type="nucleotide sequence ID" value="NZ_CP022562.1"/>
</dbReference>
<dbReference type="EMBL" id="LSTU01000045">
    <property type="protein sequence ID" value="OAH47657.1"/>
    <property type="molecule type" value="Genomic_DNA"/>
</dbReference>
<reference evidence="13 16" key="3">
    <citation type="submission" date="2019-10" db="EMBL/GenBank/DDBJ databases">
        <title>XDR Pseudomonas monteilii producing IMP-16 from LCR.</title>
        <authorList>
            <person name="Ballaben A."/>
            <person name="Doi Y."/>
        </authorList>
    </citation>
    <scope>NUCLEOTIDE SEQUENCE [LARGE SCALE GENOMIC DNA]</scope>
    <source>
        <strain evidence="13 16">597/14</strain>
    </source>
</reference>
<dbReference type="AlphaFoldDB" id="A0A3G2HIB2"/>
<dbReference type="Pfam" id="PF13361">
    <property type="entry name" value="UvrD_C"/>
    <property type="match status" value="2"/>
</dbReference>
<evidence type="ECO:0000313" key="13">
    <source>
        <dbReference type="EMBL" id="MVF51277.1"/>
    </source>
</evidence>
<keyword evidence="2 10" id="KW-0378">Hydrolase</keyword>
<evidence type="ECO:0000256" key="3">
    <source>
        <dbReference type="ARBA" id="ARBA00022806"/>
    </source>
</evidence>
<evidence type="ECO:0000256" key="9">
    <source>
        <dbReference type="ARBA" id="ARBA00048988"/>
    </source>
</evidence>
<dbReference type="PROSITE" id="PS51217">
    <property type="entry name" value="UVRD_HELICASE_CTER"/>
    <property type="match status" value="1"/>
</dbReference>
<dbReference type="GO" id="GO:0005524">
    <property type="term" value="F:ATP binding"/>
    <property type="evidence" value="ECO:0007669"/>
    <property type="project" value="UniProtKB-UniRule"/>
</dbReference>
<evidence type="ECO:0000256" key="4">
    <source>
        <dbReference type="ARBA" id="ARBA00022840"/>
    </source>
</evidence>
<dbReference type="Pfam" id="PF00580">
    <property type="entry name" value="UvrD-helicase"/>
    <property type="match status" value="2"/>
</dbReference>
<comment type="catalytic activity">
    <reaction evidence="9">
        <text>ATP + H2O = ADP + phosphate + H(+)</text>
        <dbReference type="Rhea" id="RHEA:13065"/>
        <dbReference type="ChEBI" id="CHEBI:15377"/>
        <dbReference type="ChEBI" id="CHEBI:15378"/>
        <dbReference type="ChEBI" id="CHEBI:30616"/>
        <dbReference type="ChEBI" id="CHEBI:43474"/>
        <dbReference type="ChEBI" id="CHEBI:456216"/>
        <dbReference type="EC" id="5.6.2.4"/>
    </reaction>
</comment>
<reference evidence="15" key="1">
    <citation type="submission" date="2016-02" db="EMBL/GenBank/DDBJ databases">
        <title>Dietzia cinnamea strain CD11_5 genome sequencing and assembly.</title>
        <authorList>
            <person name="Kaur G."/>
            <person name="Nair G.R."/>
            <person name="Mayilraj S."/>
        </authorList>
    </citation>
    <scope>NUCLEOTIDE SEQUENCE [LARGE SCALE GENOMIC DNA]</scope>
    <source>
        <strain evidence="15">CD10_2</strain>
    </source>
</reference>
<sequence>MTAVETWSPADGLTLEKNALLAVKELEHSLALTAGPGAGKTEVLAQRADFLLKTGESRYPKRILAISFKVDASKNLKQRVQKRCGFELASRFDSYTFHGFAKRIVDRFRPVLQGDHFLEPGYKIGTQFIRRKQIKLDQLIPLAIKILSSCPAARNALCQTYSDVFLDEFQDCTTQQYELLHLIFLGKPIRLTAVGDVKQKIMGWAGAMDGIFARFVDDFGAKPLHLFRNFRSKPKLLRMQNEVIRALDPDAVMAGELIAGDEGEIIACHFENSEREAAYIVNTIRQWVTVDQIPLHEIAILFSRQISDYGTFIMEGLDAAGIPYRNEHLSQDLVNEPVARLIIDYLACLYRPREPKGWMRLMEQFSVVDSEDNESTVQAAFEMMYGAHRKRVKAVARSVQPYDFWWDMAQEFLERVGLPMLTSLSPDYEAHARLGEIVIQTHQQLNVLYEQGSDLLSALDRFSNDQAIRLLTVHKSKGLEFHSVIMPAIETQTFWGQPYEERCSFFVGISRAKDRLLLTNCERRFKPPTHPARWNESRSQHAEFMSYVVPFLST</sequence>
<dbReference type="PANTHER" id="PTHR11070:SF2">
    <property type="entry name" value="ATP-DEPENDENT DNA HELICASE SRS2"/>
    <property type="match status" value="1"/>
</dbReference>
<evidence type="ECO:0000256" key="6">
    <source>
        <dbReference type="ARBA" id="ARBA00034617"/>
    </source>
</evidence>
<dbReference type="Proteomes" id="UP000077242">
    <property type="component" value="Unassembled WGS sequence"/>
</dbReference>
<dbReference type="Gene3D" id="3.40.50.300">
    <property type="entry name" value="P-loop containing nucleotide triphosphate hydrolases"/>
    <property type="match status" value="2"/>
</dbReference>
<dbReference type="PROSITE" id="PS51198">
    <property type="entry name" value="UVRD_HELICASE_ATP_BIND"/>
    <property type="match status" value="1"/>
</dbReference>
<keyword evidence="4 10" id="KW-0067">ATP-binding</keyword>
<dbReference type="GO" id="GO:0000725">
    <property type="term" value="P:recombinational repair"/>
    <property type="evidence" value="ECO:0007669"/>
    <property type="project" value="TreeGrafter"/>
</dbReference>
<evidence type="ECO:0000313" key="15">
    <source>
        <dbReference type="Proteomes" id="UP000077242"/>
    </source>
</evidence>
<evidence type="ECO:0000256" key="10">
    <source>
        <dbReference type="PROSITE-ProRule" id="PRU00560"/>
    </source>
</evidence>
<dbReference type="CDD" id="cd17932">
    <property type="entry name" value="DEXQc_UvrD"/>
    <property type="match status" value="1"/>
</dbReference>
<organism evidence="13 16">
    <name type="scientific">Pseudomonas monteilii</name>
    <dbReference type="NCBI Taxonomy" id="76759"/>
    <lineage>
        <taxon>Bacteria</taxon>
        <taxon>Pseudomonadati</taxon>
        <taxon>Pseudomonadota</taxon>
        <taxon>Gammaproteobacteria</taxon>
        <taxon>Pseudomonadales</taxon>
        <taxon>Pseudomonadaceae</taxon>
        <taxon>Pseudomonas</taxon>
    </lineage>
</organism>
<keyword evidence="5" id="KW-0413">Isomerase</keyword>
<feature type="domain" description="UvrD-like helicase ATP-binding" evidence="11">
    <location>
        <begin position="13"/>
        <end position="233"/>
    </location>
</feature>
<evidence type="ECO:0000313" key="14">
    <source>
        <dbReference type="EMBL" id="OAH47657.1"/>
    </source>
</evidence>
<evidence type="ECO:0000256" key="5">
    <source>
        <dbReference type="ARBA" id="ARBA00023235"/>
    </source>
</evidence>
<dbReference type="InterPro" id="IPR014016">
    <property type="entry name" value="UvrD-like_ATP-bd"/>
</dbReference>
<dbReference type="GO" id="GO:0003677">
    <property type="term" value="F:DNA binding"/>
    <property type="evidence" value="ECO:0007669"/>
    <property type="project" value="InterPro"/>
</dbReference>
<dbReference type="Proteomes" id="UP000440965">
    <property type="component" value="Unassembled WGS sequence"/>
</dbReference>
<protein>
    <recommendedName>
        <fullName evidence="7">DNA 3'-5' helicase</fullName>
        <ecNumber evidence="7">5.6.2.4</ecNumber>
    </recommendedName>
    <alternativeName>
        <fullName evidence="8">DNA 3'-5' helicase II</fullName>
    </alternativeName>
</protein>
<dbReference type="SUPFAM" id="SSF52540">
    <property type="entry name" value="P-loop containing nucleoside triphosphate hydrolases"/>
    <property type="match status" value="1"/>
</dbReference>
<dbReference type="GO" id="GO:0016787">
    <property type="term" value="F:hydrolase activity"/>
    <property type="evidence" value="ECO:0007669"/>
    <property type="project" value="UniProtKB-UniRule"/>
</dbReference>
<evidence type="ECO:0000256" key="8">
    <source>
        <dbReference type="ARBA" id="ARBA00034923"/>
    </source>
</evidence>
<dbReference type="EMBL" id="WEIK01000017">
    <property type="protein sequence ID" value="MVF51277.1"/>
    <property type="molecule type" value="Genomic_DNA"/>
</dbReference>
<dbReference type="EC" id="5.6.2.4" evidence="7"/>
<name>A0A3G2HIB2_9PSED</name>
<dbReference type="Gene3D" id="1.10.486.10">
    <property type="entry name" value="PCRA, domain 4"/>
    <property type="match status" value="1"/>
</dbReference>
<dbReference type="InterPro" id="IPR014017">
    <property type="entry name" value="DNA_helicase_UvrD-like_C"/>
</dbReference>
<evidence type="ECO:0000256" key="7">
    <source>
        <dbReference type="ARBA" id="ARBA00034808"/>
    </source>
</evidence>
<dbReference type="PANTHER" id="PTHR11070">
    <property type="entry name" value="UVRD / RECB / PCRA DNA HELICASE FAMILY MEMBER"/>
    <property type="match status" value="1"/>
</dbReference>
<evidence type="ECO:0000256" key="1">
    <source>
        <dbReference type="ARBA" id="ARBA00022741"/>
    </source>
</evidence>
<evidence type="ECO:0000256" key="2">
    <source>
        <dbReference type="ARBA" id="ARBA00022801"/>
    </source>
</evidence>
<reference evidence="14" key="2">
    <citation type="submission" date="2016-02" db="EMBL/GenBank/DDBJ databases">
        <authorList>
            <person name="Kaur G."/>
            <person name="Nair G.R."/>
            <person name="Mayilraj S."/>
        </authorList>
    </citation>
    <scope>NUCLEOTIDE SEQUENCE</scope>
    <source>
        <strain evidence="14">CD10_2</strain>
    </source>
</reference>
<keyword evidence="3 10" id="KW-0347">Helicase</keyword>
<keyword evidence="1 10" id="KW-0547">Nucleotide-binding</keyword>
<comment type="caution">
    <text evidence="13">The sequence shown here is derived from an EMBL/GenBank/DDBJ whole genome shotgun (WGS) entry which is preliminary data.</text>
</comment>
<accession>A0A3G2HIB2</accession>
<dbReference type="GO" id="GO:0043138">
    <property type="term" value="F:3'-5' DNA helicase activity"/>
    <property type="evidence" value="ECO:0007669"/>
    <property type="project" value="UniProtKB-EC"/>
</dbReference>
<proteinExistence type="predicted"/>
<comment type="catalytic activity">
    <reaction evidence="6">
        <text>Couples ATP hydrolysis with the unwinding of duplex DNA by translocating in the 3'-5' direction.</text>
        <dbReference type="EC" id="5.6.2.4"/>
    </reaction>
</comment>
<gene>
    <name evidence="14" type="ORF">AYJ70_15385</name>
    <name evidence="13" type="ORF">F9Z43_18590</name>
</gene>
<dbReference type="GeneID" id="49869510"/>
<evidence type="ECO:0000313" key="16">
    <source>
        <dbReference type="Proteomes" id="UP000440965"/>
    </source>
</evidence>
<dbReference type="InterPro" id="IPR000212">
    <property type="entry name" value="DNA_helicase_UvrD/REP"/>
</dbReference>
<feature type="binding site" evidence="10">
    <location>
        <begin position="34"/>
        <end position="41"/>
    </location>
    <ligand>
        <name>ATP</name>
        <dbReference type="ChEBI" id="CHEBI:30616"/>
    </ligand>
</feature>